<name>A0ABS9RZX5_9GAMM</name>
<evidence type="ECO:0000313" key="2">
    <source>
        <dbReference type="EMBL" id="MCH4565408.1"/>
    </source>
</evidence>
<comment type="caution">
    <text evidence="2">The sequence shown here is derived from an EMBL/GenBank/DDBJ whole genome shotgun (WGS) entry which is preliminary data.</text>
</comment>
<proteinExistence type="predicted"/>
<organism evidence="2 3">
    <name type="scientific">Halomonas flagellata</name>
    <dbReference type="NCBI Taxonomy" id="2920385"/>
    <lineage>
        <taxon>Bacteria</taxon>
        <taxon>Pseudomonadati</taxon>
        <taxon>Pseudomonadota</taxon>
        <taxon>Gammaproteobacteria</taxon>
        <taxon>Oceanospirillales</taxon>
        <taxon>Halomonadaceae</taxon>
        <taxon>Halomonas</taxon>
    </lineage>
</organism>
<dbReference type="InterPro" id="IPR002740">
    <property type="entry name" value="EVE_domain"/>
</dbReference>
<protein>
    <submittedName>
        <fullName evidence="2">EVE domain-containing protein</fullName>
    </submittedName>
</protein>
<dbReference type="InterPro" id="IPR015947">
    <property type="entry name" value="PUA-like_sf"/>
</dbReference>
<evidence type="ECO:0000313" key="3">
    <source>
        <dbReference type="Proteomes" id="UP001202117"/>
    </source>
</evidence>
<dbReference type="EMBL" id="JAKVPY010000040">
    <property type="protein sequence ID" value="MCH4565408.1"/>
    <property type="molecule type" value="Genomic_DNA"/>
</dbReference>
<dbReference type="Gene3D" id="3.10.590.10">
    <property type="entry name" value="ph1033 like domains"/>
    <property type="match status" value="1"/>
</dbReference>
<reference evidence="2 3" key="1">
    <citation type="submission" date="2022-02" db="EMBL/GenBank/DDBJ databases">
        <title>Halomonas fukangensis sp. nov., a halophilic bacterium isolated from a bulk soil of Kalidium foliatum at Fukang.</title>
        <authorList>
            <person name="Huang Y."/>
        </authorList>
    </citation>
    <scope>NUCLEOTIDE SEQUENCE [LARGE SCALE GENOMIC DNA]</scope>
    <source>
        <strain evidence="2 3">EGI 63088</strain>
    </source>
</reference>
<dbReference type="Pfam" id="PF01878">
    <property type="entry name" value="EVE"/>
    <property type="match status" value="1"/>
</dbReference>
<accession>A0ABS9RZX5</accession>
<keyword evidence="3" id="KW-1185">Reference proteome</keyword>
<dbReference type="RefSeq" id="WP_110281572.1">
    <property type="nucleotide sequence ID" value="NZ_JAKVPY010000040.1"/>
</dbReference>
<gene>
    <name evidence="2" type="ORF">MKP05_20115</name>
</gene>
<sequence>MSYWIFQSIAERYDLRKKGVVEDGKHDTWYASRYRGRMKVGDIVYFWLGGIGEKRGVYALGEIISEPYRKDDWDSYGIDVCYKRKLIKPIDVIAVKNNEILSDLLILRAPQATNFALTEEQGKEFERIIAKEDK</sequence>
<dbReference type="Proteomes" id="UP001202117">
    <property type="component" value="Unassembled WGS sequence"/>
</dbReference>
<evidence type="ECO:0000259" key="1">
    <source>
        <dbReference type="Pfam" id="PF01878"/>
    </source>
</evidence>
<feature type="domain" description="EVE" evidence="1">
    <location>
        <begin position="3"/>
        <end position="123"/>
    </location>
</feature>
<dbReference type="SUPFAM" id="SSF88697">
    <property type="entry name" value="PUA domain-like"/>
    <property type="match status" value="1"/>
</dbReference>